<gene>
    <name evidence="3" type="ORF">MNQ99_05550</name>
</gene>
<feature type="transmembrane region" description="Helical" evidence="2">
    <location>
        <begin position="87"/>
        <end position="108"/>
    </location>
</feature>
<keyword evidence="2" id="KW-1133">Transmembrane helix</keyword>
<feature type="region of interest" description="Disordered" evidence="1">
    <location>
        <begin position="367"/>
        <end position="396"/>
    </location>
</feature>
<evidence type="ECO:0000313" key="4">
    <source>
        <dbReference type="Proteomes" id="UP000829069"/>
    </source>
</evidence>
<feature type="region of interest" description="Disordered" evidence="1">
    <location>
        <begin position="1"/>
        <end position="26"/>
    </location>
</feature>
<name>A0ABY3WEQ7_9MICC</name>
<dbReference type="RefSeq" id="WP_241914715.1">
    <property type="nucleotide sequence ID" value="NZ_CP093326.1"/>
</dbReference>
<dbReference type="PANTHER" id="PTHR30531">
    <property type="entry name" value="FLAGELLAR BIOSYNTHETIC PROTEIN FLHB"/>
    <property type="match status" value="1"/>
</dbReference>
<organism evidence="3 4">
    <name type="scientific">Arthrobacter sulfonylureivorans</name>
    <dbReference type="NCBI Taxonomy" id="2486855"/>
    <lineage>
        <taxon>Bacteria</taxon>
        <taxon>Bacillati</taxon>
        <taxon>Actinomycetota</taxon>
        <taxon>Actinomycetes</taxon>
        <taxon>Micrococcales</taxon>
        <taxon>Micrococcaceae</taxon>
        <taxon>Arthrobacter</taxon>
    </lineage>
</organism>
<evidence type="ECO:0000256" key="2">
    <source>
        <dbReference type="SAM" id="Phobius"/>
    </source>
</evidence>
<dbReference type="PANTHER" id="PTHR30531:SF12">
    <property type="entry name" value="FLAGELLAR BIOSYNTHETIC PROTEIN FLHB"/>
    <property type="match status" value="1"/>
</dbReference>
<dbReference type="Pfam" id="PF01312">
    <property type="entry name" value="Bac_export_2"/>
    <property type="match status" value="1"/>
</dbReference>
<keyword evidence="2" id="KW-0472">Membrane</keyword>
<dbReference type="InterPro" id="IPR029025">
    <property type="entry name" value="T3SS_substrate_exporter_C"/>
</dbReference>
<dbReference type="EMBL" id="CP093326">
    <property type="protein sequence ID" value="UNK46817.1"/>
    <property type="molecule type" value="Genomic_DNA"/>
</dbReference>
<feature type="compositionally biased region" description="Basic and acidic residues" evidence="1">
    <location>
        <begin position="219"/>
        <end position="231"/>
    </location>
</feature>
<feature type="compositionally biased region" description="Basic and acidic residues" evidence="1">
    <location>
        <begin position="1"/>
        <end position="11"/>
    </location>
</feature>
<evidence type="ECO:0000256" key="1">
    <source>
        <dbReference type="SAM" id="MobiDB-lite"/>
    </source>
</evidence>
<sequence length="396" mass="42006">MSQETSEERTEQATPKRMKDVRQKGQLSKSQDLTAWLGIGAAAVMLPMTIDRASQAGTDQMFTVTRMIASPDPGLVVKALEDGLGTIMYTLTPMFLAVVAVIIAGAALQGGIHWKKFKPETQQFNLVNGIKKVFGMQALWQGVKALLKTVVVGLALYFVVQGLVPVLMTAGGLSVTSLLDAAGGGTVGLLQTAIIAGLILAALDVMVVIRRNRKKTRMTKKEVRDENKNSEGDPLIKSQRRSRQLAMSRNRMIAAVGGSDVVLVNPTHYAVALKYEPGKSAPRVVAKGAGLIAARIREEAETTHVPVVRDVPLARALHAACEIGQEIPLELYNAVARVLAFVMSLKARGSSASAAAGVHTMAEPAMTDADAAAHASTRQGRRALSLSSSQPSPGGD</sequence>
<dbReference type="Gene3D" id="6.10.250.2080">
    <property type="match status" value="1"/>
</dbReference>
<dbReference type="SUPFAM" id="SSF160544">
    <property type="entry name" value="EscU C-terminal domain-like"/>
    <property type="match status" value="1"/>
</dbReference>
<keyword evidence="2" id="KW-0812">Transmembrane</keyword>
<feature type="transmembrane region" description="Helical" evidence="2">
    <location>
        <begin position="33"/>
        <end position="50"/>
    </location>
</feature>
<accession>A0ABY3WEQ7</accession>
<protein>
    <submittedName>
        <fullName evidence="3">EscU/YscU/HrcU family type III secretion system export apparatus switch protein</fullName>
    </submittedName>
</protein>
<dbReference type="InterPro" id="IPR006135">
    <property type="entry name" value="T3SS_substrate_exporter"/>
</dbReference>
<keyword evidence="4" id="KW-1185">Reference proteome</keyword>
<proteinExistence type="predicted"/>
<dbReference type="Proteomes" id="UP000829069">
    <property type="component" value="Chromosome"/>
</dbReference>
<reference evidence="3 4" key="1">
    <citation type="submission" date="2022-03" db="EMBL/GenBank/DDBJ databases">
        <title>Isotopic signatures of nitrous oxide derived from detoxification processes.</title>
        <authorList>
            <person name="Behrendt U."/>
            <person name="Buchen C."/>
            <person name="Well R."/>
            <person name="Ulrich A."/>
            <person name="Rohe L."/>
            <person name="Kolb S."/>
            <person name="Schloter M."/>
            <person name="Horn M.A."/>
            <person name="Augustin J."/>
        </authorList>
    </citation>
    <scope>NUCLEOTIDE SEQUENCE [LARGE SCALE GENOMIC DNA]</scope>
    <source>
        <strain evidence="3 4">S4-C24</strain>
    </source>
</reference>
<evidence type="ECO:0000313" key="3">
    <source>
        <dbReference type="EMBL" id="UNK46817.1"/>
    </source>
</evidence>
<dbReference type="PRINTS" id="PR00950">
    <property type="entry name" value="TYPE3IMSPROT"/>
</dbReference>
<feature type="transmembrane region" description="Helical" evidence="2">
    <location>
        <begin position="145"/>
        <end position="168"/>
    </location>
</feature>
<feature type="compositionally biased region" description="Low complexity" evidence="1">
    <location>
        <begin position="384"/>
        <end position="396"/>
    </location>
</feature>
<feature type="region of interest" description="Disordered" evidence="1">
    <location>
        <begin position="218"/>
        <end position="238"/>
    </location>
</feature>
<dbReference type="Gene3D" id="3.40.1690.10">
    <property type="entry name" value="secretion proteins EscU"/>
    <property type="match status" value="1"/>
</dbReference>
<feature type="transmembrane region" description="Helical" evidence="2">
    <location>
        <begin position="188"/>
        <end position="209"/>
    </location>
</feature>